<proteinExistence type="predicted"/>
<evidence type="ECO:0000256" key="1">
    <source>
        <dbReference type="SAM" id="MobiDB-lite"/>
    </source>
</evidence>
<protein>
    <submittedName>
        <fullName evidence="2">Uncharacterized protein</fullName>
    </submittedName>
</protein>
<evidence type="ECO:0000313" key="2">
    <source>
        <dbReference type="EMBL" id="GFR93885.1"/>
    </source>
</evidence>
<reference evidence="2 3" key="1">
    <citation type="journal article" date="2021" name="Elife">
        <title>Chloroplast acquisition without the gene transfer in kleptoplastic sea slugs, Plakobranchus ocellatus.</title>
        <authorList>
            <person name="Maeda T."/>
            <person name="Takahashi S."/>
            <person name="Yoshida T."/>
            <person name="Shimamura S."/>
            <person name="Takaki Y."/>
            <person name="Nagai Y."/>
            <person name="Toyoda A."/>
            <person name="Suzuki Y."/>
            <person name="Arimoto A."/>
            <person name="Ishii H."/>
            <person name="Satoh N."/>
            <person name="Nishiyama T."/>
            <person name="Hasebe M."/>
            <person name="Maruyama T."/>
            <person name="Minagawa J."/>
            <person name="Obokata J."/>
            <person name="Shigenobu S."/>
        </authorList>
    </citation>
    <scope>NUCLEOTIDE SEQUENCE [LARGE SCALE GENOMIC DNA]</scope>
</reference>
<accession>A0AAV4HAT6</accession>
<gene>
    <name evidence="2" type="ORF">ElyMa_006236800</name>
</gene>
<dbReference type="Proteomes" id="UP000762676">
    <property type="component" value="Unassembled WGS sequence"/>
</dbReference>
<keyword evidence="3" id="KW-1185">Reference proteome</keyword>
<comment type="caution">
    <text evidence="2">The sequence shown here is derived from an EMBL/GenBank/DDBJ whole genome shotgun (WGS) entry which is preliminary data.</text>
</comment>
<name>A0AAV4HAT6_9GAST</name>
<organism evidence="2 3">
    <name type="scientific">Elysia marginata</name>
    <dbReference type="NCBI Taxonomy" id="1093978"/>
    <lineage>
        <taxon>Eukaryota</taxon>
        <taxon>Metazoa</taxon>
        <taxon>Spiralia</taxon>
        <taxon>Lophotrochozoa</taxon>
        <taxon>Mollusca</taxon>
        <taxon>Gastropoda</taxon>
        <taxon>Heterobranchia</taxon>
        <taxon>Euthyneura</taxon>
        <taxon>Panpulmonata</taxon>
        <taxon>Sacoglossa</taxon>
        <taxon>Placobranchoidea</taxon>
        <taxon>Plakobranchidae</taxon>
        <taxon>Elysia</taxon>
    </lineage>
</organism>
<dbReference type="EMBL" id="BMAT01012519">
    <property type="protein sequence ID" value="GFR93885.1"/>
    <property type="molecule type" value="Genomic_DNA"/>
</dbReference>
<evidence type="ECO:0000313" key="3">
    <source>
        <dbReference type="Proteomes" id="UP000762676"/>
    </source>
</evidence>
<sequence>MRKGQTRPMRPERASVAAQQLVATRQTPGEVADSSCCSRGRPGVNVGTKDQASPGKKRSPPVSFIHLFSDLPLILILFWSSLSKANDLYHDVDGHFRRLSVRTCCVFL</sequence>
<dbReference type="AlphaFoldDB" id="A0AAV4HAT6"/>
<feature type="region of interest" description="Disordered" evidence="1">
    <location>
        <begin position="25"/>
        <end position="59"/>
    </location>
</feature>